<evidence type="ECO:0000256" key="1">
    <source>
        <dbReference type="SAM" id="Phobius"/>
    </source>
</evidence>
<protein>
    <submittedName>
        <fullName evidence="2">MshA</fullName>
    </submittedName>
</protein>
<proteinExistence type="predicted"/>
<feature type="transmembrane region" description="Helical" evidence="1">
    <location>
        <begin position="20"/>
        <end position="39"/>
    </location>
</feature>
<accession>A0A5P4S7Y3</accession>
<evidence type="ECO:0000313" key="2">
    <source>
        <dbReference type="EMBL" id="QFC18400.1"/>
    </source>
</evidence>
<reference evidence="2" key="1">
    <citation type="journal article" date="2019" name="Int. J. Food Microbiol.">
        <title>Developing a novel molecular serotyping system based on capsular polysaccharide synthesis gene clusters of Vibrio parahaemolyticus.</title>
        <authorList>
            <person name="Pang Y."/>
            <person name="Guo X."/>
            <person name="Tian X."/>
            <person name="Liu F."/>
            <person name="Wang L."/>
            <person name="Wu J."/>
            <person name="Zhang S."/>
            <person name="Li S."/>
            <person name="Liu B."/>
        </authorList>
    </citation>
    <scope>NUCLEOTIDE SEQUENCE</scope>
    <source>
        <strain evidence="2">G3672</strain>
    </source>
</reference>
<keyword evidence="1" id="KW-0812">Transmembrane</keyword>
<gene>
    <name evidence="2" type="primary">mshA</name>
</gene>
<organism evidence="2">
    <name type="scientific">Vibrio parahaemolyticus</name>
    <dbReference type="NCBI Taxonomy" id="670"/>
    <lineage>
        <taxon>Bacteria</taxon>
        <taxon>Pseudomonadati</taxon>
        <taxon>Pseudomonadota</taxon>
        <taxon>Gammaproteobacteria</taxon>
        <taxon>Vibrionales</taxon>
        <taxon>Vibrionaceae</taxon>
        <taxon>Vibrio</taxon>
    </lineage>
</organism>
<dbReference type="EMBL" id="MK482097">
    <property type="protein sequence ID" value="QFC18400.1"/>
    <property type="molecule type" value="Genomic_DNA"/>
</dbReference>
<name>A0A5P4S7Y3_VIBPH</name>
<keyword evidence="1" id="KW-1133">Transmembrane helix</keyword>
<keyword evidence="1" id="KW-0472">Membrane</keyword>
<sequence length="46" mass="5397">MFSMVFYSNALFKGEGMAMIVELLFCFFSPQFFETAVGLRDSFRKR</sequence>
<dbReference type="AlphaFoldDB" id="A0A5P4S7Y3"/>